<sequence length="1039" mass="115607">MPKYSPELSPAPSEQDSTQEGNPGPPSSSSVPQAASNVASRTTVDEPSSSSTATTATTAITATTVTTTKTANSPTAVSNVNSGSTSSNDQHRSNNNTTDDNIPDLSSTNISLGFIPAASPSSKPFKRGFSFGLKKSFVMRVPFPARAPPPPKGVAQLEEAMNDLKVYDSCLFWSKAGAVNLKPEGNSWDDDMTIQSKDPAWVRNSVQPPIPTNQELLILPPVAKIERSIEVFYENSHLYPPFITKLIVERAKKTRSNQVSRILLNTIAGIAIRINPDIENQHSNGPSKPAGSAQHKQQYMRYFQRAYGLLAHLEDIRSTYSTTYLQATLLLCYVYPKPQLRVELLKLMTEAAFLGLHIDASRWMPKPIVIQNRCWLFWACYMFDSIHHVIRGQLTQMDDHYLDAPFPALTELDHDDGLWTRWFMLKEINLWRIGRKVYSFFQAGLKRMDRTIEASNKGLDSEGQDGNSQNIEDILESEYSEAELIVSLKVWQDDLPAHLQAQLQDMDRVDPRVNGRAVGLQAVFSMLRILLLYPNMLAIGTKLLDSNLPKNSEHRHQYQQQLLQQQHHLRRQDYLDKIMQGVQEADRLVDLAGIILDRYPERARMTCLGAALDWCLRIYYKVIMEKKTPEPKETESEKETLSGDPCVVLGVSGGPVFSSRLKSRCRVQVISVAKLLKRFQSLDHKYFFSWLTIELESLEEYQQAAQERMIRKVVEEMEKSIREQGYLASASQRESRSQSQSQSIQTPPINLHHQAQSNSSTMGSSSSSLFPQNGRHLGMFSSPISTDIVSSSTSFDSLDQLQQQHRPKMHDLQAIIQKRQQQGIYACPVSGMTTTSSSANSASIRTFPSTPLVMPTSSSSSSVLSNQQQQQQQHPIVSPGVSFIGFSQPMPTSSSLGQYSSSMSVSMSMPTSIYHFNHNTAFSSPGDVRVDGQLNPVLTQAPLYISSQSSQPIMVPSQQQQPQLLSQSLFGNQHMYFSHSMSSSAGMGPSLAGSSMVSAGMQPVILSHTDAPPFPYTGPQQQEDQYQKQYSGSGASYYG</sequence>
<dbReference type="EMBL" id="JAAAUY010000152">
    <property type="protein sequence ID" value="KAF9334351.1"/>
    <property type="molecule type" value="Genomic_DNA"/>
</dbReference>
<feature type="compositionally biased region" description="Low complexity" evidence="2">
    <location>
        <begin position="728"/>
        <end position="743"/>
    </location>
</feature>
<evidence type="ECO:0000313" key="4">
    <source>
        <dbReference type="EMBL" id="KAF9334351.1"/>
    </source>
</evidence>
<feature type="region of interest" description="Disordered" evidence="2">
    <location>
        <begin position="1008"/>
        <end position="1039"/>
    </location>
</feature>
<organism evidence="4 5">
    <name type="scientific">Podila minutissima</name>
    <dbReference type="NCBI Taxonomy" id="64525"/>
    <lineage>
        <taxon>Eukaryota</taxon>
        <taxon>Fungi</taxon>
        <taxon>Fungi incertae sedis</taxon>
        <taxon>Mucoromycota</taxon>
        <taxon>Mortierellomycotina</taxon>
        <taxon>Mortierellomycetes</taxon>
        <taxon>Mortierellales</taxon>
        <taxon>Mortierellaceae</taxon>
        <taxon>Podila</taxon>
    </lineage>
</organism>
<feature type="compositionally biased region" description="Low complexity" evidence="2">
    <location>
        <begin position="757"/>
        <end position="768"/>
    </location>
</feature>
<feature type="compositionally biased region" description="Polar residues" evidence="2">
    <location>
        <begin position="744"/>
        <end position="756"/>
    </location>
</feature>
<dbReference type="CDD" id="cd12148">
    <property type="entry name" value="fungal_TF_MHR"/>
    <property type="match status" value="1"/>
</dbReference>
<evidence type="ECO:0000313" key="5">
    <source>
        <dbReference type="Proteomes" id="UP000696485"/>
    </source>
</evidence>
<keyword evidence="1" id="KW-0539">Nucleus</keyword>
<feature type="compositionally biased region" description="Polar residues" evidence="2">
    <location>
        <begin position="93"/>
        <end position="104"/>
    </location>
</feature>
<feature type="region of interest" description="Disordered" evidence="2">
    <location>
        <begin position="1"/>
        <end position="104"/>
    </location>
</feature>
<dbReference type="Proteomes" id="UP000696485">
    <property type="component" value="Unassembled WGS sequence"/>
</dbReference>
<dbReference type="AlphaFoldDB" id="A0A9P5SND2"/>
<feature type="compositionally biased region" description="Polar residues" evidence="2">
    <location>
        <begin position="1030"/>
        <end position="1039"/>
    </location>
</feature>
<feature type="compositionally biased region" description="Low complexity" evidence="2">
    <location>
        <begin position="27"/>
        <end position="40"/>
    </location>
</feature>
<evidence type="ECO:0000256" key="1">
    <source>
        <dbReference type="ARBA" id="ARBA00023242"/>
    </source>
</evidence>
<dbReference type="Pfam" id="PF04082">
    <property type="entry name" value="Fungal_trans"/>
    <property type="match status" value="1"/>
</dbReference>
<protein>
    <recommendedName>
        <fullName evidence="3">Xylanolytic transcriptional activator regulatory domain-containing protein</fullName>
    </recommendedName>
</protein>
<gene>
    <name evidence="4" type="ORF">BG006_002299</name>
</gene>
<reference evidence="4" key="1">
    <citation type="journal article" date="2020" name="Fungal Divers.">
        <title>Resolving the Mortierellaceae phylogeny through synthesis of multi-gene phylogenetics and phylogenomics.</title>
        <authorList>
            <person name="Vandepol N."/>
            <person name="Liber J."/>
            <person name="Desiro A."/>
            <person name="Na H."/>
            <person name="Kennedy M."/>
            <person name="Barry K."/>
            <person name="Grigoriev I.V."/>
            <person name="Miller A.N."/>
            <person name="O'Donnell K."/>
            <person name="Stajich J.E."/>
            <person name="Bonito G."/>
        </authorList>
    </citation>
    <scope>NUCLEOTIDE SEQUENCE</scope>
    <source>
        <strain evidence="4">NVP1</strain>
    </source>
</reference>
<keyword evidence="5" id="KW-1185">Reference proteome</keyword>
<dbReference type="InterPro" id="IPR007219">
    <property type="entry name" value="XnlR_reg_dom"/>
</dbReference>
<name>A0A9P5SND2_9FUNG</name>
<evidence type="ECO:0000259" key="3">
    <source>
        <dbReference type="Pfam" id="PF04082"/>
    </source>
</evidence>
<proteinExistence type="predicted"/>
<accession>A0A9P5SND2</accession>
<feature type="compositionally biased region" description="Low complexity" evidence="2">
    <location>
        <begin position="48"/>
        <end position="88"/>
    </location>
</feature>
<dbReference type="GO" id="GO:0003677">
    <property type="term" value="F:DNA binding"/>
    <property type="evidence" value="ECO:0007669"/>
    <property type="project" value="InterPro"/>
</dbReference>
<feature type="domain" description="Xylanolytic transcriptional activator regulatory" evidence="3">
    <location>
        <begin position="230"/>
        <end position="411"/>
    </location>
</feature>
<feature type="region of interest" description="Disordered" evidence="2">
    <location>
        <begin position="725"/>
        <end position="776"/>
    </location>
</feature>
<dbReference type="GO" id="GO:0008270">
    <property type="term" value="F:zinc ion binding"/>
    <property type="evidence" value="ECO:0007669"/>
    <property type="project" value="InterPro"/>
</dbReference>
<dbReference type="GO" id="GO:0006351">
    <property type="term" value="P:DNA-templated transcription"/>
    <property type="evidence" value="ECO:0007669"/>
    <property type="project" value="InterPro"/>
</dbReference>
<comment type="caution">
    <text evidence="4">The sequence shown here is derived from an EMBL/GenBank/DDBJ whole genome shotgun (WGS) entry which is preliminary data.</text>
</comment>
<feature type="compositionally biased region" description="Low complexity" evidence="2">
    <location>
        <begin position="1020"/>
        <end position="1029"/>
    </location>
</feature>
<evidence type="ECO:0000256" key="2">
    <source>
        <dbReference type="SAM" id="MobiDB-lite"/>
    </source>
</evidence>